<dbReference type="GO" id="GO:0032008">
    <property type="term" value="P:positive regulation of TOR signaling"/>
    <property type="evidence" value="ECO:0007669"/>
    <property type="project" value="InterPro"/>
</dbReference>
<dbReference type="SUPFAM" id="SSF103196">
    <property type="entry name" value="Roadblock/LC7 domain"/>
    <property type="match status" value="1"/>
</dbReference>
<organism evidence="1 2">
    <name type="scientific">Panagrellus redivivus</name>
    <name type="common">Microworm</name>
    <dbReference type="NCBI Taxonomy" id="6233"/>
    <lineage>
        <taxon>Eukaryota</taxon>
        <taxon>Metazoa</taxon>
        <taxon>Ecdysozoa</taxon>
        <taxon>Nematoda</taxon>
        <taxon>Chromadorea</taxon>
        <taxon>Rhabditida</taxon>
        <taxon>Tylenchina</taxon>
        <taxon>Panagrolaimomorpha</taxon>
        <taxon>Panagrolaimoidea</taxon>
        <taxon>Panagrolaimidae</taxon>
        <taxon>Panagrellus</taxon>
    </lineage>
</organism>
<keyword evidence="1" id="KW-1185">Reference proteome</keyword>
<reference evidence="2" key="2">
    <citation type="submission" date="2020-10" db="UniProtKB">
        <authorList>
            <consortium name="WormBaseParasite"/>
        </authorList>
    </citation>
    <scope>IDENTIFICATION</scope>
</reference>
<proteinExistence type="predicted"/>
<protein>
    <submittedName>
        <fullName evidence="2">Robl_LC7 domain-containing protein</fullName>
    </submittedName>
</protein>
<dbReference type="Proteomes" id="UP000492821">
    <property type="component" value="Unassembled WGS sequence"/>
</dbReference>
<dbReference type="PANTHER" id="PTHR13323">
    <property type="entry name" value="LATE ENDOSOMAL/LYSOSOMAL MP1 INTERACTING PROTEIN"/>
    <property type="match status" value="1"/>
</dbReference>
<evidence type="ECO:0000313" key="1">
    <source>
        <dbReference type="Proteomes" id="UP000492821"/>
    </source>
</evidence>
<accession>A0A7E4UX49</accession>
<reference evidence="1" key="1">
    <citation type="journal article" date="2013" name="Genetics">
        <title>The draft genome and transcriptome of Panagrellus redivivus are shaped by the harsh demands of a free-living lifestyle.</title>
        <authorList>
            <person name="Srinivasan J."/>
            <person name="Dillman A.R."/>
            <person name="Macchietto M.G."/>
            <person name="Heikkinen L."/>
            <person name="Lakso M."/>
            <person name="Fracchia K.M."/>
            <person name="Antoshechkin I."/>
            <person name="Mortazavi A."/>
            <person name="Wong G."/>
            <person name="Sternberg P.W."/>
        </authorList>
    </citation>
    <scope>NUCLEOTIDE SEQUENCE [LARGE SCALE GENOMIC DNA]</scope>
    <source>
        <strain evidence="1">MT8872</strain>
    </source>
</reference>
<dbReference type="InterPro" id="IPR037587">
    <property type="entry name" value="LAMTOR2-like"/>
</dbReference>
<name>A0A7E4UX49_PANRE</name>
<dbReference type="GO" id="GO:0005085">
    <property type="term" value="F:guanyl-nucleotide exchange factor activity"/>
    <property type="evidence" value="ECO:0007669"/>
    <property type="project" value="InterPro"/>
</dbReference>
<dbReference type="GO" id="GO:0060090">
    <property type="term" value="F:molecular adaptor activity"/>
    <property type="evidence" value="ECO:0007669"/>
    <property type="project" value="InterPro"/>
</dbReference>
<sequence>MLKTRSIERYLEQGVSPGIRGVFLFNNEGHPVARVGKEAGKGTIYGALMVNIWETFSAPAFKGLREDLQNYVLQNTEGTVIVIKISEMFLAVVGEASVPLGLLQAKTAALAEHLDEPLKLLM</sequence>
<dbReference type="AlphaFoldDB" id="A0A7E4UX49"/>
<evidence type="ECO:0000313" key="2">
    <source>
        <dbReference type="WBParaSite" id="Pan_g13673.t1"/>
    </source>
</evidence>
<dbReference type="Gene3D" id="3.30.450.30">
    <property type="entry name" value="Dynein light chain 2a, cytoplasmic"/>
    <property type="match status" value="1"/>
</dbReference>
<dbReference type="WBParaSite" id="Pan_g13673.t1">
    <property type="protein sequence ID" value="Pan_g13673.t1"/>
    <property type="gene ID" value="Pan_g13673"/>
</dbReference>